<organism evidence="17 18">
    <name type="scientific">Paraphaeosphaeria minitans</name>
    <dbReference type="NCBI Taxonomy" id="565426"/>
    <lineage>
        <taxon>Eukaryota</taxon>
        <taxon>Fungi</taxon>
        <taxon>Dikarya</taxon>
        <taxon>Ascomycota</taxon>
        <taxon>Pezizomycotina</taxon>
        <taxon>Dothideomycetes</taxon>
        <taxon>Pleosporomycetidae</taxon>
        <taxon>Pleosporales</taxon>
        <taxon>Massarineae</taxon>
        <taxon>Didymosphaeriaceae</taxon>
        <taxon>Paraphaeosphaeria</taxon>
    </lineage>
</organism>
<feature type="compositionally biased region" description="Basic and acidic residues" evidence="14">
    <location>
        <begin position="578"/>
        <end position="592"/>
    </location>
</feature>
<keyword evidence="8 13" id="KW-0067">ATP-binding</keyword>
<dbReference type="GO" id="GO:0005524">
    <property type="term" value="F:ATP binding"/>
    <property type="evidence" value="ECO:0007669"/>
    <property type="project" value="UniProtKB-UniRule"/>
</dbReference>
<dbReference type="InterPro" id="IPR000719">
    <property type="entry name" value="Prot_kinase_dom"/>
</dbReference>
<dbReference type="InterPro" id="IPR000253">
    <property type="entry name" value="FHA_dom"/>
</dbReference>
<feature type="domain" description="Protein kinase" evidence="16">
    <location>
        <begin position="248"/>
        <end position="497"/>
    </location>
</feature>
<keyword evidence="9" id="KW-0072">Autophagy</keyword>
<dbReference type="InterPro" id="IPR036887">
    <property type="entry name" value="HTH_APSES_sf"/>
</dbReference>
<dbReference type="GO" id="GO:0003677">
    <property type="term" value="F:DNA binding"/>
    <property type="evidence" value="ECO:0007669"/>
    <property type="project" value="InterPro"/>
</dbReference>
<dbReference type="Gene3D" id="2.60.200.20">
    <property type="match status" value="1"/>
</dbReference>
<evidence type="ECO:0000256" key="10">
    <source>
        <dbReference type="ARBA" id="ARBA00030237"/>
    </source>
</evidence>
<dbReference type="InterPro" id="IPR011009">
    <property type="entry name" value="Kinase-like_dom_sf"/>
</dbReference>
<dbReference type="OrthoDB" id="10252171at2759"/>
<dbReference type="InterPro" id="IPR045269">
    <property type="entry name" value="Atg1-like"/>
</dbReference>
<evidence type="ECO:0000256" key="11">
    <source>
        <dbReference type="ARBA" id="ARBA00047899"/>
    </source>
</evidence>
<dbReference type="Gene3D" id="3.10.260.10">
    <property type="entry name" value="Transcription regulator HTH, APSES-type DNA-binding domain"/>
    <property type="match status" value="1"/>
</dbReference>
<dbReference type="InterPro" id="IPR017441">
    <property type="entry name" value="Protein_kinase_ATP_BS"/>
</dbReference>
<evidence type="ECO:0000256" key="3">
    <source>
        <dbReference type="ARBA" id="ARBA00012513"/>
    </source>
</evidence>
<evidence type="ECO:0000256" key="14">
    <source>
        <dbReference type="SAM" id="MobiDB-lite"/>
    </source>
</evidence>
<keyword evidence="7 17" id="KW-0418">Kinase</keyword>
<name>A0A9P6GDT0_9PLEO</name>
<dbReference type="GO" id="GO:0000045">
    <property type="term" value="P:autophagosome assembly"/>
    <property type="evidence" value="ECO:0007669"/>
    <property type="project" value="TreeGrafter"/>
</dbReference>
<keyword evidence="4" id="KW-0723">Serine/threonine-protein kinase</keyword>
<evidence type="ECO:0000256" key="2">
    <source>
        <dbReference type="ARBA" id="ARBA00005575"/>
    </source>
</evidence>
<feature type="compositionally biased region" description="Polar residues" evidence="14">
    <location>
        <begin position="225"/>
        <end position="241"/>
    </location>
</feature>
<gene>
    <name evidence="17" type="ORF">PMIN01_08149</name>
</gene>
<feature type="binding site" evidence="13">
    <location>
        <position position="278"/>
    </location>
    <ligand>
        <name>ATP</name>
        <dbReference type="ChEBI" id="CHEBI:30616"/>
    </ligand>
</feature>
<dbReference type="SMART" id="SM00220">
    <property type="entry name" value="S_TKc"/>
    <property type="match status" value="1"/>
</dbReference>
<evidence type="ECO:0000256" key="8">
    <source>
        <dbReference type="ARBA" id="ARBA00022840"/>
    </source>
</evidence>
<comment type="subcellular location">
    <subcellularLocation>
        <location evidence="1">Preautophagosomal structure membrane</location>
        <topology evidence="1">Peripheral membrane protein</topology>
    </subcellularLocation>
</comment>
<dbReference type="PROSITE" id="PS50011">
    <property type="entry name" value="PROTEIN_KINASE_DOM"/>
    <property type="match status" value="1"/>
</dbReference>
<evidence type="ECO:0000256" key="6">
    <source>
        <dbReference type="ARBA" id="ARBA00022741"/>
    </source>
</evidence>
<evidence type="ECO:0000256" key="1">
    <source>
        <dbReference type="ARBA" id="ARBA00004623"/>
    </source>
</evidence>
<dbReference type="InterPro" id="IPR008984">
    <property type="entry name" value="SMAD_FHA_dom_sf"/>
</dbReference>
<dbReference type="PROSITE" id="PS50006">
    <property type="entry name" value="FHA_DOMAIN"/>
    <property type="match status" value="1"/>
</dbReference>
<keyword evidence="5" id="KW-0808">Transferase</keyword>
<dbReference type="SUPFAM" id="SSF49879">
    <property type="entry name" value="SMAD/FHA domain"/>
    <property type="match status" value="1"/>
</dbReference>
<evidence type="ECO:0000313" key="18">
    <source>
        <dbReference type="Proteomes" id="UP000756921"/>
    </source>
</evidence>
<comment type="catalytic activity">
    <reaction evidence="12">
        <text>L-seryl-[protein] + ATP = O-phospho-L-seryl-[protein] + ADP + H(+)</text>
        <dbReference type="Rhea" id="RHEA:17989"/>
        <dbReference type="Rhea" id="RHEA-COMP:9863"/>
        <dbReference type="Rhea" id="RHEA-COMP:11604"/>
        <dbReference type="ChEBI" id="CHEBI:15378"/>
        <dbReference type="ChEBI" id="CHEBI:29999"/>
        <dbReference type="ChEBI" id="CHEBI:30616"/>
        <dbReference type="ChEBI" id="CHEBI:83421"/>
        <dbReference type="ChEBI" id="CHEBI:456216"/>
        <dbReference type="EC" id="2.7.11.1"/>
    </reaction>
</comment>
<dbReference type="Proteomes" id="UP000756921">
    <property type="component" value="Unassembled WGS sequence"/>
</dbReference>
<reference evidence="17" key="1">
    <citation type="journal article" date="2020" name="Mol. Plant Microbe Interact.">
        <title>Genome Sequence of the Biocontrol Agent Coniothyrium minitans strain Conio (IMI 134523).</title>
        <authorList>
            <person name="Patel D."/>
            <person name="Shittu T.A."/>
            <person name="Baroncelli R."/>
            <person name="Muthumeenakshi S."/>
            <person name="Osborne T.H."/>
            <person name="Janganan T.K."/>
            <person name="Sreenivasaprasad S."/>
        </authorList>
    </citation>
    <scope>NUCLEOTIDE SEQUENCE</scope>
    <source>
        <strain evidence="17">Conio</strain>
    </source>
</reference>
<dbReference type="Pfam" id="PF00069">
    <property type="entry name" value="Pkinase"/>
    <property type="match status" value="1"/>
</dbReference>
<evidence type="ECO:0000259" key="16">
    <source>
        <dbReference type="PROSITE" id="PS50011"/>
    </source>
</evidence>
<dbReference type="PANTHER" id="PTHR24348">
    <property type="entry name" value="SERINE/THREONINE-PROTEIN KINASE UNC-51-RELATED"/>
    <property type="match status" value="1"/>
</dbReference>
<feature type="domain" description="FHA" evidence="15">
    <location>
        <begin position="79"/>
        <end position="131"/>
    </location>
</feature>
<accession>A0A9P6GDT0</accession>
<dbReference type="AlphaFoldDB" id="A0A9P6GDT0"/>
<dbReference type="PROSITE" id="PS00108">
    <property type="entry name" value="PROTEIN_KINASE_ST"/>
    <property type="match status" value="1"/>
</dbReference>
<comment type="catalytic activity">
    <reaction evidence="11">
        <text>L-threonyl-[protein] + ATP = O-phospho-L-threonyl-[protein] + ADP + H(+)</text>
        <dbReference type="Rhea" id="RHEA:46608"/>
        <dbReference type="Rhea" id="RHEA-COMP:11060"/>
        <dbReference type="Rhea" id="RHEA-COMP:11605"/>
        <dbReference type="ChEBI" id="CHEBI:15378"/>
        <dbReference type="ChEBI" id="CHEBI:30013"/>
        <dbReference type="ChEBI" id="CHEBI:30616"/>
        <dbReference type="ChEBI" id="CHEBI:61977"/>
        <dbReference type="ChEBI" id="CHEBI:456216"/>
        <dbReference type="EC" id="2.7.11.1"/>
    </reaction>
</comment>
<dbReference type="GO" id="GO:0005776">
    <property type="term" value="C:autophagosome"/>
    <property type="evidence" value="ECO:0007669"/>
    <property type="project" value="TreeGrafter"/>
</dbReference>
<dbReference type="GO" id="GO:0034045">
    <property type="term" value="C:phagophore assembly site membrane"/>
    <property type="evidence" value="ECO:0007669"/>
    <property type="project" value="UniProtKB-SubCell"/>
</dbReference>
<dbReference type="PANTHER" id="PTHR24348:SF22">
    <property type="entry name" value="NON-SPECIFIC SERINE_THREONINE PROTEIN KINASE"/>
    <property type="match status" value="1"/>
</dbReference>
<sequence length="917" mass="103489">MKEDPNVVFTLRAISPDAQKWFPHPHNERYYVPPYPLDDATTSRESTPATNIGDEDCEGDGDKLRFTFDQKPKNIQDGWVFGSNPTTCDVVMGSSKGGTSGSHFRITFDDQGRLVLIDSSTHGTAVSYDSQARGEKRKNPLDRKRKTPPDKSNDFTWILFPGIEDKRVITGHKIDELPNAPVIEFSVDDVVDPDADSCPEQYTRLRNAYLAEMRTAIPFGLNIDSHPTTAGQTQSHTPNQHPKQRPIWVDREEIGSGEFGTVYRTVNVSTGVIYAAKKFLRNGKGHRERWDREVALLRNISHDHIVKFEDYDTERKWPRLIMEYLPLGNLAEHMPITEWETVTLLCQGINALDYLHSRNIMHRDLKPENILVQCREPANFCIKIADFGLARDGSFLKTVCGTRLYAAPEIWQNRPYTSKVDIWSLGLIAFQCTYRLPDAPMVEDRFDHERWYEILIREIDDWESDGLLNFLKSSMLTMDPRMRLTPSECLRESAKLLEAIIPAQNLELDPGTPTEPMSSASILKAFQAAGYGGQQMAAERAGTPSNFPTLSTIKSAWQPKEYPKTITQIWDPASDNNDVSKEGEQSQEHVESSVENVSRASLSKRRRIEQPSEELLTNQQTLWKRHQDQVLIDHPSSGCIRMVLDGKAVSLRKSDWSLNANELITLASKTKSERDRIMKTLKQHTNVEVVGRLQSWISYPDGLRLCEFLQLTNALLPLLDYASEKGARPDKKSNFFEPQFLGVQAGETNVLIRRKDLWINATRIVRAGVCDHAREISKIRARENVNTIQAGAAAGTYVDPSIGLRLCQEYGLNELESILRRALEEQGYRQRDSSQPVATTLKPTIVEVTASLAEPERHPASASRAQKSIDGDHILAGLNYGPAVTVSPAKSRCSNFDEPSFRYGSFLPPLGDSFVQH</sequence>
<dbReference type="InterPro" id="IPR008271">
    <property type="entry name" value="Ser/Thr_kinase_AS"/>
</dbReference>
<dbReference type="EC" id="2.7.11.1" evidence="3"/>
<dbReference type="GO" id="GO:0005829">
    <property type="term" value="C:cytosol"/>
    <property type="evidence" value="ECO:0007669"/>
    <property type="project" value="TreeGrafter"/>
</dbReference>
<evidence type="ECO:0000259" key="15">
    <source>
        <dbReference type="PROSITE" id="PS50006"/>
    </source>
</evidence>
<dbReference type="GO" id="GO:0004674">
    <property type="term" value="F:protein serine/threonine kinase activity"/>
    <property type="evidence" value="ECO:0007669"/>
    <property type="project" value="UniProtKB-KW"/>
</dbReference>
<comment type="caution">
    <text evidence="17">The sequence shown here is derived from an EMBL/GenBank/DDBJ whole genome shotgun (WGS) entry which is preliminary data.</text>
</comment>
<evidence type="ECO:0000313" key="17">
    <source>
        <dbReference type="EMBL" id="KAF9733806.1"/>
    </source>
</evidence>
<dbReference type="SUPFAM" id="SSF56112">
    <property type="entry name" value="Protein kinase-like (PK-like)"/>
    <property type="match status" value="1"/>
</dbReference>
<feature type="region of interest" description="Disordered" evidence="14">
    <location>
        <begin position="224"/>
        <end position="244"/>
    </location>
</feature>
<evidence type="ECO:0000256" key="12">
    <source>
        <dbReference type="ARBA" id="ARBA00048679"/>
    </source>
</evidence>
<comment type="similarity">
    <text evidence="2">Belongs to the protein kinase superfamily. CAMK Ser/Thr protein kinase family. CHEK2 subfamily.</text>
</comment>
<dbReference type="EMBL" id="WJXW01000008">
    <property type="protein sequence ID" value="KAF9733806.1"/>
    <property type="molecule type" value="Genomic_DNA"/>
</dbReference>
<dbReference type="PROSITE" id="PS00107">
    <property type="entry name" value="PROTEIN_KINASE_ATP"/>
    <property type="match status" value="1"/>
</dbReference>
<evidence type="ECO:0000256" key="9">
    <source>
        <dbReference type="ARBA" id="ARBA00023006"/>
    </source>
</evidence>
<dbReference type="Gene3D" id="1.10.510.10">
    <property type="entry name" value="Transferase(Phosphotransferase) domain 1"/>
    <property type="match status" value="1"/>
</dbReference>
<feature type="region of interest" description="Disordered" evidence="14">
    <location>
        <begin position="125"/>
        <end position="153"/>
    </location>
</feature>
<evidence type="ECO:0000256" key="4">
    <source>
        <dbReference type="ARBA" id="ARBA00022527"/>
    </source>
</evidence>
<feature type="compositionally biased region" description="Basic and acidic residues" evidence="14">
    <location>
        <begin position="132"/>
        <end position="153"/>
    </location>
</feature>
<dbReference type="SUPFAM" id="SSF54616">
    <property type="entry name" value="DNA-binding domain of Mlu1-box binding protein MBP1"/>
    <property type="match status" value="2"/>
</dbReference>
<protein>
    <recommendedName>
        <fullName evidence="3">non-specific serine/threonine protein kinase</fullName>
        <ecNumber evidence="3">2.7.11.1</ecNumber>
    </recommendedName>
    <alternativeName>
        <fullName evidence="10">Autophagy-related protein 1</fullName>
    </alternativeName>
</protein>
<evidence type="ECO:0000256" key="13">
    <source>
        <dbReference type="PROSITE-ProRule" id="PRU10141"/>
    </source>
</evidence>
<dbReference type="GO" id="GO:0010506">
    <property type="term" value="P:regulation of autophagy"/>
    <property type="evidence" value="ECO:0007669"/>
    <property type="project" value="InterPro"/>
</dbReference>
<proteinExistence type="inferred from homology"/>
<evidence type="ECO:0000256" key="5">
    <source>
        <dbReference type="ARBA" id="ARBA00022679"/>
    </source>
</evidence>
<feature type="region of interest" description="Disordered" evidence="14">
    <location>
        <begin position="570"/>
        <end position="606"/>
    </location>
</feature>
<keyword evidence="18" id="KW-1185">Reference proteome</keyword>
<evidence type="ECO:0000256" key="7">
    <source>
        <dbReference type="ARBA" id="ARBA00022777"/>
    </source>
</evidence>
<keyword evidence="6 13" id="KW-0547">Nucleotide-binding</keyword>
<dbReference type="Pfam" id="PF00498">
    <property type="entry name" value="FHA"/>
    <property type="match status" value="1"/>
</dbReference>